<dbReference type="InterPro" id="IPR023395">
    <property type="entry name" value="MCP_dom_sf"/>
</dbReference>
<keyword evidence="9" id="KW-1185">Reference proteome</keyword>
<protein>
    <recommendedName>
        <fullName evidence="10">Mitochondrial glycine transporter</fullName>
    </recommendedName>
</protein>
<proteinExistence type="inferred from homology"/>
<dbReference type="PROSITE" id="PS50920">
    <property type="entry name" value="SOLCAR"/>
    <property type="match status" value="3"/>
</dbReference>
<dbReference type="Pfam" id="PF00153">
    <property type="entry name" value="Mito_carr"/>
    <property type="match status" value="3"/>
</dbReference>
<evidence type="ECO:0000256" key="1">
    <source>
        <dbReference type="ARBA" id="ARBA00004141"/>
    </source>
</evidence>
<evidence type="ECO:0000256" key="4">
    <source>
        <dbReference type="ARBA" id="ARBA00022737"/>
    </source>
</evidence>
<dbReference type="InterPro" id="IPR002067">
    <property type="entry name" value="MCP"/>
</dbReference>
<evidence type="ECO:0000313" key="8">
    <source>
        <dbReference type="EMBL" id="KAL2621957.1"/>
    </source>
</evidence>
<evidence type="ECO:0000256" key="7">
    <source>
        <dbReference type="RuleBase" id="RU000488"/>
    </source>
</evidence>
<dbReference type="Proteomes" id="UP001605036">
    <property type="component" value="Unassembled WGS sequence"/>
</dbReference>
<dbReference type="PRINTS" id="PR00926">
    <property type="entry name" value="MITOCARRIER"/>
</dbReference>
<comment type="caution">
    <text evidence="8">The sequence shown here is derived from an EMBL/GenBank/DDBJ whole genome shotgun (WGS) entry which is preliminary data.</text>
</comment>
<organism evidence="8 9">
    <name type="scientific">Riccia fluitans</name>
    <dbReference type="NCBI Taxonomy" id="41844"/>
    <lineage>
        <taxon>Eukaryota</taxon>
        <taxon>Viridiplantae</taxon>
        <taxon>Streptophyta</taxon>
        <taxon>Embryophyta</taxon>
        <taxon>Marchantiophyta</taxon>
        <taxon>Marchantiopsida</taxon>
        <taxon>Marchantiidae</taxon>
        <taxon>Marchantiales</taxon>
        <taxon>Ricciaceae</taxon>
        <taxon>Riccia</taxon>
    </lineage>
</organism>
<evidence type="ECO:0000256" key="5">
    <source>
        <dbReference type="ARBA" id="ARBA00023136"/>
    </source>
</evidence>
<keyword evidence="3 6" id="KW-0812">Transmembrane</keyword>
<evidence type="ECO:0000256" key="2">
    <source>
        <dbReference type="ARBA" id="ARBA00022448"/>
    </source>
</evidence>
<dbReference type="PANTHER" id="PTHR46181:SF3">
    <property type="entry name" value="MITOCHONDRIAL GLYCINE TRANSPORTER"/>
    <property type="match status" value="1"/>
</dbReference>
<dbReference type="SUPFAM" id="SSF103506">
    <property type="entry name" value="Mitochondrial carrier"/>
    <property type="match status" value="1"/>
</dbReference>
<keyword evidence="4" id="KW-0677">Repeat</keyword>
<evidence type="ECO:0000313" key="9">
    <source>
        <dbReference type="Proteomes" id="UP001605036"/>
    </source>
</evidence>
<feature type="repeat" description="Solcar" evidence="6">
    <location>
        <begin position="24"/>
        <end position="109"/>
    </location>
</feature>
<reference evidence="8 9" key="1">
    <citation type="submission" date="2024-09" db="EMBL/GenBank/DDBJ databases">
        <title>Chromosome-scale assembly of Riccia fluitans.</title>
        <authorList>
            <person name="Paukszto L."/>
            <person name="Sawicki J."/>
            <person name="Karawczyk K."/>
            <person name="Piernik-Szablinska J."/>
            <person name="Szczecinska M."/>
            <person name="Mazdziarz M."/>
        </authorList>
    </citation>
    <scope>NUCLEOTIDE SEQUENCE [LARGE SCALE GENOMIC DNA]</scope>
    <source>
        <strain evidence="8">Rf_01</strain>
        <tissue evidence="8">Aerial parts of the thallus</tissue>
    </source>
</reference>
<comment type="similarity">
    <text evidence="7">Belongs to the mitochondrial carrier (TC 2.A.29) family.</text>
</comment>
<keyword evidence="2 7" id="KW-0813">Transport</keyword>
<name>A0ABD1Y5B6_9MARC</name>
<dbReference type="InterPro" id="IPR018108">
    <property type="entry name" value="MCP_transmembrane"/>
</dbReference>
<comment type="subcellular location">
    <subcellularLocation>
        <location evidence="1">Membrane</location>
        <topology evidence="1">Multi-pass membrane protein</topology>
    </subcellularLocation>
</comment>
<feature type="repeat" description="Solcar" evidence="6">
    <location>
        <begin position="126"/>
        <end position="213"/>
    </location>
</feature>
<dbReference type="AlphaFoldDB" id="A0ABD1Y5B6"/>
<dbReference type="EMBL" id="JBHFFA010000006">
    <property type="protein sequence ID" value="KAL2621957.1"/>
    <property type="molecule type" value="Genomic_DNA"/>
</dbReference>
<keyword evidence="5 6" id="KW-0472">Membrane</keyword>
<dbReference type="Gene3D" id="1.50.40.10">
    <property type="entry name" value="Mitochondrial carrier domain"/>
    <property type="match status" value="1"/>
</dbReference>
<accession>A0ABD1Y5B6</accession>
<evidence type="ECO:0008006" key="10">
    <source>
        <dbReference type="Google" id="ProtNLM"/>
    </source>
</evidence>
<dbReference type="GO" id="GO:0016020">
    <property type="term" value="C:membrane"/>
    <property type="evidence" value="ECO:0007669"/>
    <property type="project" value="UniProtKB-SubCell"/>
</dbReference>
<sequence>MAAAAGGVNRLAAGGEERRKWKWQRSVGSFVAGSSAGMVSSAILQPFEVLKTHMQARDGPSNHTLRGAFKVVLERDGMTGFWRGTGPACVRVGLGAGLYFALLGPVLSSLQAISSKSSGSSLHDKLPMAITMSAGSLTRLLASAITCPITVVKTRMEYAAASGLNYRGTASALLAIKRTEGLAGLYSGMVPTLLRDAPYSGLYLTLYNRIRYQLKVHLDTNSRSQAHISFVSGALSGSIATLVTHPPDVVRTRMQLDRTNHTGIVSSVRQIVQVEGMKGLFSGVLPRLGRRGFQQALSWTIFEEITSWVNQKL</sequence>
<feature type="repeat" description="Solcar" evidence="6">
    <location>
        <begin position="224"/>
        <end position="308"/>
    </location>
</feature>
<evidence type="ECO:0000256" key="3">
    <source>
        <dbReference type="ARBA" id="ARBA00022692"/>
    </source>
</evidence>
<gene>
    <name evidence="8" type="ORF">R1flu_002162</name>
</gene>
<evidence type="ECO:0000256" key="6">
    <source>
        <dbReference type="PROSITE-ProRule" id="PRU00282"/>
    </source>
</evidence>
<dbReference type="PANTHER" id="PTHR46181">
    <property type="entry name" value="MITOCHONDRIAL GLYCINE TRANSPORTER"/>
    <property type="match status" value="1"/>
</dbReference>